<dbReference type="GO" id="GO:0016020">
    <property type="term" value="C:membrane"/>
    <property type="evidence" value="ECO:0007669"/>
    <property type="project" value="UniProtKB-SubCell"/>
</dbReference>
<evidence type="ECO:0000256" key="3">
    <source>
        <dbReference type="ARBA" id="ARBA00022989"/>
    </source>
</evidence>
<feature type="transmembrane region" description="Helical" evidence="6">
    <location>
        <begin position="12"/>
        <end position="35"/>
    </location>
</feature>
<keyword evidence="8" id="KW-1185">Reference proteome</keyword>
<evidence type="ECO:0000256" key="4">
    <source>
        <dbReference type="ARBA" id="ARBA00023136"/>
    </source>
</evidence>
<dbReference type="PANTHER" id="PTHR35042">
    <property type="entry name" value="ANTHRONE OXYGENASE ENCC"/>
    <property type="match status" value="1"/>
</dbReference>
<proteinExistence type="inferred from homology"/>
<comment type="subcellular location">
    <subcellularLocation>
        <location evidence="1">Membrane</location>
        <topology evidence="1">Multi-pass membrane protein</topology>
    </subcellularLocation>
</comment>
<feature type="transmembrane region" description="Helical" evidence="6">
    <location>
        <begin position="55"/>
        <end position="75"/>
    </location>
</feature>
<dbReference type="PANTHER" id="PTHR35042:SF1">
    <property type="entry name" value="DUF1772-DOMAIN-CONTAINING PROTEIN"/>
    <property type="match status" value="1"/>
</dbReference>
<keyword evidence="3 6" id="KW-1133">Transmembrane helix</keyword>
<dbReference type="OrthoDB" id="3750842at2759"/>
<keyword evidence="4 6" id="KW-0472">Membrane</keyword>
<evidence type="ECO:0000256" key="1">
    <source>
        <dbReference type="ARBA" id="ARBA00004141"/>
    </source>
</evidence>
<name>A0A6A5TIJ0_9PLEO</name>
<protein>
    <submittedName>
        <fullName evidence="7">DUF1772-domain-containing protein</fullName>
    </submittedName>
</protein>
<evidence type="ECO:0000313" key="7">
    <source>
        <dbReference type="EMBL" id="KAF1948747.1"/>
    </source>
</evidence>
<dbReference type="Pfam" id="PF08592">
    <property type="entry name" value="Anthrone_oxy"/>
    <property type="match status" value="1"/>
</dbReference>
<accession>A0A6A5TIJ0</accession>
<dbReference type="Proteomes" id="UP000800035">
    <property type="component" value="Unassembled WGS sequence"/>
</dbReference>
<dbReference type="EMBL" id="ML977049">
    <property type="protein sequence ID" value="KAF1948747.1"/>
    <property type="molecule type" value="Genomic_DNA"/>
</dbReference>
<reference evidence="7" key="1">
    <citation type="journal article" date="2020" name="Stud. Mycol.">
        <title>101 Dothideomycetes genomes: a test case for predicting lifestyles and emergence of pathogens.</title>
        <authorList>
            <person name="Haridas S."/>
            <person name="Albert R."/>
            <person name="Binder M."/>
            <person name="Bloem J."/>
            <person name="Labutti K."/>
            <person name="Salamov A."/>
            <person name="Andreopoulos B."/>
            <person name="Baker S."/>
            <person name="Barry K."/>
            <person name="Bills G."/>
            <person name="Bluhm B."/>
            <person name="Cannon C."/>
            <person name="Castanera R."/>
            <person name="Culley D."/>
            <person name="Daum C."/>
            <person name="Ezra D."/>
            <person name="Gonzalez J."/>
            <person name="Henrissat B."/>
            <person name="Kuo A."/>
            <person name="Liang C."/>
            <person name="Lipzen A."/>
            <person name="Lutzoni F."/>
            <person name="Magnuson J."/>
            <person name="Mondo S."/>
            <person name="Nolan M."/>
            <person name="Ohm R."/>
            <person name="Pangilinan J."/>
            <person name="Park H.-J."/>
            <person name="Ramirez L."/>
            <person name="Alfaro M."/>
            <person name="Sun H."/>
            <person name="Tritt A."/>
            <person name="Yoshinaga Y."/>
            <person name="Zwiers L.-H."/>
            <person name="Turgeon B."/>
            <person name="Goodwin S."/>
            <person name="Spatafora J."/>
            <person name="Crous P."/>
            <person name="Grigoriev I."/>
        </authorList>
    </citation>
    <scope>NUCLEOTIDE SEQUENCE</scope>
    <source>
        <strain evidence="7">CBS 675.92</strain>
    </source>
</reference>
<gene>
    <name evidence="7" type="ORF">CC80DRAFT_297140</name>
</gene>
<dbReference type="InterPro" id="IPR013901">
    <property type="entry name" value="Anthrone_oxy"/>
</dbReference>
<evidence type="ECO:0000256" key="5">
    <source>
        <dbReference type="ARBA" id="ARBA00034313"/>
    </source>
</evidence>
<feature type="transmembrane region" description="Helical" evidence="6">
    <location>
        <begin position="81"/>
        <end position="101"/>
    </location>
</feature>
<comment type="similarity">
    <text evidence="5">Belongs to the anthrone oxygenase family.</text>
</comment>
<evidence type="ECO:0000256" key="2">
    <source>
        <dbReference type="ARBA" id="ARBA00022692"/>
    </source>
</evidence>
<sequence>MALITPALQTYSILATSIAAVTNLSTSIVTFPALLHAQPPTLTKQWHILYTSGRVPAVSAAMTGAAGFAVLAYRIATTRNLYLAAAAITLSLVPYTALTMFPTINELSRRAQAGDKDEKGDTRALVEKWGRLNLWRGVLLLTAAGLGTWASVI</sequence>
<evidence type="ECO:0000256" key="6">
    <source>
        <dbReference type="SAM" id="Phobius"/>
    </source>
</evidence>
<organism evidence="7 8">
    <name type="scientific">Byssothecium circinans</name>
    <dbReference type="NCBI Taxonomy" id="147558"/>
    <lineage>
        <taxon>Eukaryota</taxon>
        <taxon>Fungi</taxon>
        <taxon>Dikarya</taxon>
        <taxon>Ascomycota</taxon>
        <taxon>Pezizomycotina</taxon>
        <taxon>Dothideomycetes</taxon>
        <taxon>Pleosporomycetidae</taxon>
        <taxon>Pleosporales</taxon>
        <taxon>Massarineae</taxon>
        <taxon>Massarinaceae</taxon>
        <taxon>Byssothecium</taxon>
    </lineage>
</organism>
<evidence type="ECO:0000313" key="8">
    <source>
        <dbReference type="Proteomes" id="UP000800035"/>
    </source>
</evidence>
<dbReference type="AlphaFoldDB" id="A0A6A5TIJ0"/>
<keyword evidence="2 6" id="KW-0812">Transmembrane</keyword>